<accession>A0ABT3DIF8</accession>
<dbReference type="RefSeq" id="WP_264143045.1">
    <property type="nucleotide sequence ID" value="NZ_JAOYEY010000038.1"/>
</dbReference>
<name>A0ABT3DIF8_9BACI</name>
<organism evidence="1 2">
    <name type="scientific">Metabacillus halosaccharovorans</name>
    <dbReference type="NCBI Taxonomy" id="930124"/>
    <lineage>
        <taxon>Bacteria</taxon>
        <taxon>Bacillati</taxon>
        <taxon>Bacillota</taxon>
        <taxon>Bacilli</taxon>
        <taxon>Bacillales</taxon>
        <taxon>Bacillaceae</taxon>
        <taxon>Metabacillus</taxon>
    </lineage>
</organism>
<comment type="caution">
    <text evidence="1">The sequence shown here is derived from an EMBL/GenBank/DDBJ whole genome shotgun (WGS) entry which is preliminary data.</text>
</comment>
<evidence type="ECO:0000313" key="1">
    <source>
        <dbReference type="EMBL" id="MCV9886437.1"/>
    </source>
</evidence>
<dbReference type="EMBL" id="JAOYEY010000038">
    <property type="protein sequence ID" value="MCV9886437.1"/>
    <property type="molecule type" value="Genomic_DNA"/>
</dbReference>
<proteinExistence type="predicted"/>
<keyword evidence="2" id="KW-1185">Reference proteome</keyword>
<evidence type="ECO:0000313" key="2">
    <source>
        <dbReference type="Proteomes" id="UP001526147"/>
    </source>
</evidence>
<sequence>MKKTLVICLFLLSLTYKHTYGITGDKASVHPISFEPELPNWEEVKKVIPRQSTFTVLDVDTGKKFDVQRRAGSGHADVQPLTKEDTVIMKAIYNGNWSWRRRAVLIQVKDRLIPASMHGMPHGAGALQNGFPGHFCIHFSESKTHRTGKLDLSHHIMILKAAGKFDEYITTLTPEQSLEVFLLTVKNNDKELSKKMVLSNHRNLNQSFVFLNDIEGMQWTIKETSQDAPLSLSQKVSADMKIYLKTIGPVKVKQTFTLVRISPFSSWKVIVDPFLEKIPKS</sequence>
<dbReference type="Proteomes" id="UP001526147">
    <property type="component" value="Unassembled WGS sequence"/>
</dbReference>
<protein>
    <submittedName>
        <fullName evidence="1">Uncharacterized protein</fullName>
    </submittedName>
</protein>
<reference evidence="1 2" key="1">
    <citation type="submission" date="2022-10" db="EMBL/GenBank/DDBJ databases">
        <title>Draft genome assembly of moderately radiation resistant bacterium Metabacillus halosaccharovorans.</title>
        <authorList>
            <person name="Pal S."/>
            <person name="Gopinathan A."/>
        </authorList>
    </citation>
    <scope>NUCLEOTIDE SEQUENCE [LARGE SCALE GENOMIC DNA]</scope>
    <source>
        <strain evidence="1 2">VITHBRA001</strain>
    </source>
</reference>
<gene>
    <name evidence="1" type="ORF">OIH86_12390</name>
</gene>